<feature type="compositionally biased region" description="Basic residues" evidence="1">
    <location>
        <begin position="1"/>
        <end position="14"/>
    </location>
</feature>
<evidence type="ECO:0000256" key="1">
    <source>
        <dbReference type="SAM" id="MobiDB-lite"/>
    </source>
</evidence>
<dbReference type="EMBL" id="CAJNDS010002685">
    <property type="protein sequence ID" value="CAE7564558.1"/>
    <property type="molecule type" value="Genomic_DNA"/>
</dbReference>
<comment type="caution">
    <text evidence="2">The sequence shown here is derived from an EMBL/GenBank/DDBJ whole genome shotgun (WGS) entry which is preliminary data.</text>
</comment>
<evidence type="ECO:0000313" key="3">
    <source>
        <dbReference type="Proteomes" id="UP000604046"/>
    </source>
</evidence>
<evidence type="ECO:0000313" key="2">
    <source>
        <dbReference type="EMBL" id="CAE7564558.1"/>
    </source>
</evidence>
<gene>
    <name evidence="2" type="ORF">SNAT2548_LOCUS31949</name>
</gene>
<feature type="region of interest" description="Disordered" evidence="1">
    <location>
        <begin position="1"/>
        <end position="20"/>
    </location>
</feature>
<name>A0A812UBG6_9DINO</name>
<keyword evidence="3" id="KW-1185">Reference proteome</keyword>
<proteinExistence type="predicted"/>
<organism evidence="2 3">
    <name type="scientific">Symbiodinium natans</name>
    <dbReference type="NCBI Taxonomy" id="878477"/>
    <lineage>
        <taxon>Eukaryota</taxon>
        <taxon>Sar</taxon>
        <taxon>Alveolata</taxon>
        <taxon>Dinophyceae</taxon>
        <taxon>Suessiales</taxon>
        <taxon>Symbiodiniaceae</taxon>
        <taxon>Symbiodinium</taxon>
    </lineage>
</organism>
<sequence length="105" mass="11907">MRRPGYSKRQRSRSPKAEVNTRRISNALCRMIRYPEHRPEGLVVDSSGKVALSNLVSAWAEAEGLTKENILDTVQAHMWQDTEVRRYSILGEGACMAIRTLTHPV</sequence>
<dbReference type="OrthoDB" id="407782at2759"/>
<reference evidence="2" key="1">
    <citation type="submission" date="2021-02" db="EMBL/GenBank/DDBJ databases">
        <authorList>
            <person name="Dougan E. K."/>
            <person name="Rhodes N."/>
            <person name="Thang M."/>
            <person name="Chan C."/>
        </authorList>
    </citation>
    <scope>NUCLEOTIDE SEQUENCE</scope>
</reference>
<protein>
    <submittedName>
        <fullName evidence="2">Uncharacterized protein</fullName>
    </submittedName>
</protein>
<accession>A0A812UBG6</accession>
<dbReference type="Proteomes" id="UP000604046">
    <property type="component" value="Unassembled WGS sequence"/>
</dbReference>
<dbReference type="AlphaFoldDB" id="A0A812UBG6"/>